<organism evidence="1 2">
    <name type="scientific">Pogonomyrmex barbatus</name>
    <name type="common">red harvester ant</name>
    <dbReference type="NCBI Taxonomy" id="144034"/>
    <lineage>
        <taxon>Eukaryota</taxon>
        <taxon>Metazoa</taxon>
        <taxon>Ecdysozoa</taxon>
        <taxon>Arthropoda</taxon>
        <taxon>Hexapoda</taxon>
        <taxon>Insecta</taxon>
        <taxon>Pterygota</taxon>
        <taxon>Neoptera</taxon>
        <taxon>Endopterygota</taxon>
        <taxon>Hymenoptera</taxon>
        <taxon>Apocrita</taxon>
        <taxon>Aculeata</taxon>
        <taxon>Formicoidea</taxon>
        <taxon>Formicidae</taxon>
        <taxon>Myrmicinae</taxon>
        <taxon>Pogonomyrmex</taxon>
    </lineage>
</organism>
<dbReference type="AlphaFoldDB" id="A0A6I9WAN5"/>
<dbReference type="Proteomes" id="UP000504615">
    <property type="component" value="Unplaced"/>
</dbReference>
<sequence>MDSLMQHTTLSRPREKGTLINRFIPGVKTNIQICHQLRMRIGYHAEEQKRKSTGYRLDYYSKHASVGRSFLLKHSTIRGASRRPALLRERASVVRLGYLEDKFRKRCHSLRSVS</sequence>
<dbReference type="RefSeq" id="XP_011639092.1">
    <property type="nucleotide sequence ID" value="XM_011640790.1"/>
</dbReference>
<evidence type="ECO:0000313" key="2">
    <source>
        <dbReference type="RefSeq" id="XP_011639092.1"/>
    </source>
</evidence>
<dbReference type="KEGG" id="pbar:105428455"/>
<dbReference type="GeneID" id="105428455"/>
<keyword evidence="1" id="KW-1185">Reference proteome</keyword>
<evidence type="ECO:0000313" key="1">
    <source>
        <dbReference type="Proteomes" id="UP000504615"/>
    </source>
</evidence>
<name>A0A6I9WAN5_9HYME</name>
<reference evidence="2" key="1">
    <citation type="submission" date="2025-08" db="UniProtKB">
        <authorList>
            <consortium name="RefSeq"/>
        </authorList>
    </citation>
    <scope>IDENTIFICATION</scope>
</reference>
<proteinExistence type="predicted"/>
<protein>
    <submittedName>
        <fullName evidence="2">Uncharacterized protein LOC105428455</fullName>
    </submittedName>
</protein>
<gene>
    <name evidence="2" type="primary">LOC105428455</name>
</gene>
<accession>A0A6I9WAN5</accession>